<accession>A0A076LLL1</accession>
<protein>
    <submittedName>
        <fullName evidence="1">Uncharacterized protein</fullName>
    </submittedName>
</protein>
<dbReference type="KEGG" id="ete:ETEE_1171"/>
<evidence type="ECO:0000313" key="1">
    <source>
        <dbReference type="EMBL" id="AIJ07632.1"/>
    </source>
</evidence>
<reference evidence="1 2" key="1">
    <citation type="journal article" date="2012" name="PLoS ONE">
        <title>Edwardsiella comparative phylogenomics reveal the new intra/inter-species taxonomic relationships, virulence evolution and niche adaptation mechanisms.</title>
        <authorList>
            <person name="Yang M."/>
            <person name="Lv Y."/>
            <person name="Xiao J."/>
            <person name="Wu H."/>
            <person name="Zheng H."/>
            <person name="Liu Q."/>
            <person name="Zhang Y."/>
            <person name="Wang Q."/>
        </authorList>
    </citation>
    <scope>NUCLEOTIDE SEQUENCE [LARGE SCALE GENOMIC DNA]</scope>
    <source>
        <strain evidence="2">080813</strain>
    </source>
</reference>
<dbReference type="AlphaFoldDB" id="A0A076LLL1"/>
<sequence>MQNILLKKCAHQHKINIVAAFLLPMYNLNRLRKAENSRDKKRGDEKN</sequence>
<dbReference type="HOGENOM" id="CLU_3167472_0_0_6"/>
<gene>
    <name evidence="1" type="ORF">ETEE_1171</name>
</gene>
<organism evidence="1 2">
    <name type="scientific">Edwardsiella anguillarum ET080813</name>
    <dbReference type="NCBI Taxonomy" id="667120"/>
    <lineage>
        <taxon>Bacteria</taxon>
        <taxon>Pseudomonadati</taxon>
        <taxon>Pseudomonadota</taxon>
        <taxon>Gammaproteobacteria</taxon>
        <taxon>Enterobacterales</taxon>
        <taxon>Hafniaceae</taxon>
        <taxon>Edwardsiella</taxon>
    </lineage>
</organism>
<dbReference type="Proteomes" id="UP000028681">
    <property type="component" value="Chromosome"/>
</dbReference>
<dbReference type="EMBL" id="CP006664">
    <property type="protein sequence ID" value="AIJ07632.1"/>
    <property type="molecule type" value="Genomic_DNA"/>
</dbReference>
<name>A0A076LLL1_9GAMM</name>
<proteinExistence type="predicted"/>
<evidence type="ECO:0000313" key="2">
    <source>
        <dbReference type="Proteomes" id="UP000028681"/>
    </source>
</evidence>